<dbReference type="InterPro" id="IPR029044">
    <property type="entry name" value="Nucleotide-diphossugar_trans"/>
</dbReference>
<organism evidence="3 5">
    <name type="scientific">Rhodococcus opacus</name>
    <name type="common">Nocardia opaca</name>
    <dbReference type="NCBI Taxonomy" id="37919"/>
    <lineage>
        <taxon>Bacteria</taxon>
        <taxon>Bacillati</taxon>
        <taxon>Actinomycetota</taxon>
        <taxon>Actinomycetes</taxon>
        <taxon>Mycobacteriales</taxon>
        <taxon>Nocardiaceae</taxon>
        <taxon>Rhodococcus</taxon>
    </lineage>
</organism>
<dbReference type="Pfam" id="PF00535">
    <property type="entry name" value="Glycos_transf_2"/>
    <property type="match status" value="1"/>
</dbReference>
<dbReference type="PANTHER" id="PTHR43630">
    <property type="entry name" value="POLY-BETA-1,6-N-ACETYL-D-GLUCOSAMINE SYNTHASE"/>
    <property type="match status" value="1"/>
</dbReference>
<reference evidence="3" key="2">
    <citation type="submission" date="2023-07" db="EMBL/GenBank/DDBJ databases">
        <title>Genomic analysis of Rhodococcus opacus VOC-14 with glycol ethers degradation activity.</title>
        <authorList>
            <person name="Narkevich D.A."/>
            <person name="Hlushen A.M."/>
            <person name="Akhremchuk A.E."/>
            <person name="Sikolenko M.A."/>
            <person name="Valentovich L.N."/>
        </authorList>
    </citation>
    <scope>NUCLEOTIDE SEQUENCE</scope>
    <source>
        <strain evidence="3">VOC-14</strain>
    </source>
</reference>
<dbReference type="Proteomes" id="UP001231166">
    <property type="component" value="Chromosome"/>
</dbReference>
<dbReference type="EMBL" id="CP130953">
    <property type="protein sequence ID" value="WLF49094.1"/>
    <property type="molecule type" value="Genomic_DNA"/>
</dbReference>
<dbReference type="EC" id="2.4.-.-" evidence="3"/>
<sequence length="305" mass="35319">MSSLAVIILTKNEEIHLARALDCLLKTGLTNEIYVIDSYSTDRTRQIAEDCGATFIQHVYTNQAQQLQWALDSIQIESDWIMRLDADEILGEDLCCAIGEYLIDAPDDVCGINLQRRHIFMGRWIKHGGRYPLNLLRVWRNGKGKVQNRWMDEHVVIWGGKIVTLKGCFEDRNLNDISYFIEKHNSYANREAVSVLMERYGLGELEPLDDSTTSRQAAFKSWMKRRVYNRIPFQLSSTLYFVWRYVFQLGFLDGIEGLAYHFLQGYWYRFLVGVRIRELEAGLIGVQGKEQQVENLAHLSGLVIK</sequence>
<evidence type="ECO:0000259" key="1">
    <source>
        <dbReference type="Pfam" id="PF00535"/>
    </source>
</evidence>
<keyword evidence="3" id="KW-0808">Transferase</keyword>
<keyword evidence="4" id="KW-1185">Reference proteome</keyword>
<dbReference type="PANTHER" id="PTHR43630:SF2">
    <property type="entry name" value="GLYCOSYLTRANSFERASE"/>
    <property type="match status" value="1"/>
</dbReference>
<feature type="domain" description="Glycosyltransferase 2-like" evidence="1">
    <location>
        <begin position="6"/>
        <end position="137"/>
    </location>
</feature>
<accession>A0AAX3YKW9</accession>
<dbReference type="SUPFAM" id="SSF53448">
    <property type="entry name" value="Nucleotide-diphospho-sugar transferases"/>
    <property type="match status" value="1"/>
</dbReference>
<proteinExistence type="predicted"/>
<name>A0AAX3YKW9_RHOOP</name>
<dbReference type="RefSeq" id="WP_269591873.1">
    <property type="nucleotide sequence ID" value="NZ_CP130953.1"/>
</dbReference>
<dbReference type="InterPro" id="IPR001173">
    <property type="entry name" value="Glyco_trans_2-like"/>
</dbReference>
<evidence type="ECO:0000313" key="4">
    <source>
        <dbReference type="Proteomes" id="UP001066327"/>
    </source>
</evidence>
<reference evidence="2" key="1">
    <citation type="submission" date="2022-12" db="EMBL/GenBank/DDBJ databases">
        <authorList>
            <person name="Krivoruchko A.V."/>
            <person name="Elkin A."/>
        </authorList>
    </citation>
    <scope>NUCLEOTIDE SEQUENCE</scope>
    <source>
        <strain evidence="2">IEGM 249</strain>
    </source>
</reference>
<dbReference type="GO" id="GO:0016757">
    <property type="term" value="F:glycosyltransferase activity"/>
    <property type="evidence" value="ECO:0007669"/>
    <property type="project" value="UniProtKB-KW"/>
</dbReference>
<dbReference type="Proteomes" id="UP001066327">
    <property type="component" value="Unassembled WGS sequence"/>
</dbReference>
<evidence type="ECO:0000313" key="3">
    <source>
        <dbReference type="EMBL" id="WLF49094.1"/>
    </source>
</evidence>
<dbReference type="EMBL" id="JAPWIS010000016">
    <property type="protein sequence ID" value="MCZ4587523.1"/>
    <property type="molecule type" value="Genomic_DNA"/>
</dbReference>
<gene>
    <name evidence="2" type="ORF">O4328_28205</name>
    <name evidence="3" type="ORF">Q5707_08940</name>
</gene>
<evidence type="ECO:0000313" key="5">
    <source>
        <dbReference type="Proteomes" id="UP001231166"/>
    </source>
</evidence>
<dbReference type="Gene3D" id="3.90.550.10">
    <property type="entry name" value="Spore Coat Polysaccharide Biosynthesis Protein SpsA, Chain A"/>
    <property type="match status" value="1"/>
</dbReference>
<dbReference type="AlphaFoldDB" id="A0AAX3YKW9"/>
<dbReference type="CDD" id="cd02511">
    <property type="entry name" value="Beta4Glucosyltransferase"/>
    <property type="match status" value="1"/>
</dbReference>
<evidence type="ECO:0000313" key="2">
    <source>
        <dbReference type="EMBL" id="MCZ4587523.1"/>
    </source>
</evidence>
<protein>
    <submittedName>
        <fullName evidence="3">Glycosyltransferase family 2 protein</fullName>
        <ecNumber evidence="3">2.4.-.-</ecNumber>
    </submittedName>
</protein>
<keyword evidence="3" id="KW-0328">Glycosyltransferase</keyword>